<dbReference type="Gene3D" id="3.30.565.10">
    <property type="entry name" value="Histidine kinase-like ATPase, C-terminal domain"/>
    <property type="match status" value="1"/>
</dbReference>
<dbReference type="Proteomes" id="UP000215595">
    <property type="component" value="Unassembled WGS sequence"/>
</dbReference>
<dbReference type="InterPro" id="IPR013656">
    <property type="entry name" value="PAS_4"/>
</dbReference>
<dbReference type="Gene3D" id="3.40.50.2300">
    <property type="match status" value="1"/>
</dbReference>
<dbReference type="InterPro" id="IPR001789">
    <property type="entry name" value="Sig_transdc_resp-reg_receiver"/>
</dbReference>
<dbReference type="Gene3D" id="3.30.450.20">
    <property type="entry name" value="PAS domain"/>
    <property type="match status" value="2"/>
</dbReference>
<dbReference type="InterPro" id="IPR004358">
    <property type="entry name" value="Sig_transdc_His_kin-like_C"/>
</dbReference>
<dbReference type="PROSITE" id="PS50113">
    <property type="entry name" value="PAC"/>
    <property type="match status" value="1"/>
</dbReference>
<feature type="domain" description="Histidine kinase" evidence="5">
    <location>
        <begin position="281"/>
        <end position="506"/>
    </location>
</feature>
<evidence type="ECO:0000256" key="3">
    <source>
        <dbReference type="ARBA" id="ARBA00022553"/>
    </source>
</evidence>
<dbReference type="CDD" id="cd18161">
    <property type="entry name" value="REC_hyHK_blue-like"/>
    <property type="match status" value="1"/>
</dbReference>
<evidence type="ECO:0000256" key="4">
    <source>
        <dbReference type="PROSITE-ProRule" id="PRU00169"/>
    </source>
</evidence>
<dbReference type="Gene3D" id="1.10.287.130">
    <property type="match status" value="1"/>
</dbReference>
<dbReference type="SUPFAM" id="SSF52172">
    <property type="entry name" value="CheY-like"/>
    <property type="match status" value="1"/>
</dbReference>
<keyword evidence="8" id="KW-0808">Transferase</keyword>
<comment type="catalytic activity">
    <reaction evidence="1">
        <text>ATP + protein L-histidine = ADP + protein N-phospho-L-histidine.</text>
        <dbReference type="EC" id="2.7.13.3"/>
    </reaction>
</comment>
<dbReference type="InterPro" id="IPR003594">
    <property type="entry name" value="HATPase_dom"/>
</dbReference>
<evidence type="ECO:0000256" key="2">
    <source>
        <dbReference type="ARBA" id="ARBA00012438"/>
    </source>
</evidence>
<proteinExistence type="predicted"/>
<organism evidence="8 9">
    <name type="scientific">Brevundimonas subvibrioides</name>
    <dbReference type="NCBI Taxonomy" id="74313"/>
    <lineage>
        <taxon>Bacteria</taxon>
        <taxon>Pseudomonadati</taxon>
        <taxon>Pseudomonadota</taxon>
        <taxon>Alphaproteobacteria</taxon>
        <taxon>Caulobacterales</taxon>
        <taxon>Caulobacteraceae</taxon>
        <taxon>Brevundimonas</taxon>
    </lineage>
</organism>
<dbReference type="InterPro" id="IPR000700">
    <property type="entry name" value="PAS-assoc_C"/>
</dbReference>
<dbReference type="InterPro" id="IPR036097">
    <property type="entry name" value="HisK_dim/P_sf"/>
</dbReference>
<name>A0A258FVE0_9CAUL</name>
<feature type="modified residue" description="4-aspartylphosphate" evidence="4">
    <location>
        <position position="579"/>
    </location>
</feature>
<dbReference type="EC" id="2.7.13.3" evidence="2"/>
<dbReference type="SMART" id="SM00388">
    <property type="entry name" value="HisKA"/>
    <property type="match status" value="1"/>
</dbReference>
<dbReference type="SUPFAM" id="SSF55874">
    <property type="entry name" value="ATPase domain of HSP90 chaperone/DNA topoisomerase II/histidine kinase"/>
    <property type="match status" value="1"/>
</dbReference>
<keyword evidence="3 4" id="KW-0597">Phosphoprotein</keyword>
<dbReference type="PROSITE" id="PS50110">
    <property type="entry name" value="RESPONSE_REGULATORY"/>
    <property type="match status" value="1"/>
</dbReference>
<evidence type="ECO:0000313" key="8">
    <source>
        <dbReference type="EMBL" id="OYX36147.1"/>
    </source>
</evidence>
<dbReference type="PROSITE" id="PS50109">
    <property type="entry name" value="HIS_KIN"/>
    <property type="match status" value="1"/>
</dbReference>
<evidence type="ECO:0000256" key="1">
    <source>
        <dbReference type="ARBA" id="ARBA00000085"/>
    </source>
</evidence>
<sequence>MPGFAAILSGPKHRFDYVNNAYRTLAGDRPLVGLTVREALPDVEGQGYFELLDEVYRTGERFVSRSQSVSLNREDGERVVDLLYEPIRDASGQVTGIFVGGYDVTEAHAAQSALFTSEARYRRLFDIIDEGFCVIEFIDGPDGPLSDYVHVEANPAFRTNAGIPDIVGKRLREIVGDEADSWLELYRGVLESGRPTRFQKELKQTGRWLELAAFPINEPGRHQVAVLFKDLTDKMRNERELQTLNATLEERVAERTADLMHAEEALRQSQKMEAIGQLTGGIAHDFNNLLAGISGSLELIEKRMAEGRLAGMDRYIQAAQGASRRAATLTQRLLAFSRRQTLDPKPTDVNRLVAGMEDLIRRSVGPDVRVEVEAAAGLWATHIDPSQLENALLNLCINSRDAMAPNGGRLTIRTYNVALDSSEARLRDLPPGDYVKLSVTDTGGGMTPEIASKAFDPFFTTKPIGQGTGLGLSMIHGFMRQSGGQVRIETEPGQGTTITLALPRWTGSDATEDAPVAETVVEEQGQGETVLVIDDEETVRMLVVEVLEDAGYVALQAADGPAGLAIVNSDTRIDLLISDVGLPGGMNGRQVADAARTARPGLKVLFITGYAENAVVAGDTLEPWMAVMTKPFQVAALGTRIREMIEG</sequence>
<keyword evidence="8" id="KW-0418">Kinase</keyword>
<feature type="domain" description="PAC" evidence="7">
    <location>
        <begin position="65"/>
        <end position="116"/>
    </location>
</feature>
<dbReference type="InterPro" id="IPR003661">
    <property type="entry name" value="HisK_dim/P_dom"/>
</dbReference>
<gene>
    <name evidence="8" type="ORF">B7Z01_00400</name>
</gene>
<dbReference type="Pfam" id="PF02518">
    <property type="entry name" value="HATPase_c"/>
    <property type="match status" value="1"/>
</dbReference>
<dbReference type="InterPro" id="IPR036890">
    <property type="entry name" value="HATPase_C_sf"/>
</dbReference>
<dbReference type="Pfam" id="PF08448">
    <property type="entry name" value="PAS_4"/>
    <property type="match status" value="1"/>
</dbReference>
<reference evidence="8 9" key="1">
    <citation type="submission" date="2017-03" db="EMBL/GenBank/DDBJ databases">
        <title>Lifting the veil on microbial sulfur biogeochemistry in mining wastewaters.</title>
        <authorList>
            <person name="Kantor R.S."/>
            <person name="Colenbrander Nelson T."/>
            <person name="Marshall S."/>
            <person name="Bennett D."/>
            <person name="Apte S."/>
            <person name="Camacho D."/>
            <person name="Thomas B.C."/>
            <person name="Warren L.A."/>
            <person name="Banfield J.F."/>
        </authorList>
    </citation>
    <scope>NUCLEOTIDE SEQUENCE [LARGE SCALE GENOMIC DNA]</scope>
    <source>
        <strain evidence="8">32-69-9</strain>
    </source>
</reference>
<dbReference type="EMBL" id="NCEB01000001">
    <property type="protein sequence ID" value="OYX36147.1"/>
    <property type="molecule type" value="Genomic_DNA"/>
</dbReference>
<dbReference type="SMART" id="SM00387">
    <property type="entry name" value="HATPase_c"/>
    <property type="match status" value="1"/>
</dbReference>
<dbReference type="InterPro" id="IPR011006">
    <property type="entry name" value="CheY-like_superfamily"/>
</dbReference>
<dbReference type="InterPro" id="IPR035965">
    <property type="entry name" value="PAS-like_dom_sf"/>
</dbReference>
<dbReference type="SUPFAM" id="SSF55785">
    <property type="entry name" value="PYP-like sensor domain (PAS domain)"/>
    <property type="match status" value="2"/>
</dbReference>
<dbReference type="Pfam" id="PF00512">
    <property type="entry name" value="HisKA"/>
    <property type="match status" value="1"/>
</dbReference>
<dbReference type="InterPro" id="IPR000014">
    <property type="entry name" value="PAS"/>
</dbReference>
<comment type="caution">
    <text evidence="8">The sequence shown here is derived from an EMBL/GenBank/DDBJ whole genome shotgun (WGS) entry which is preliminary data.</text>
</comment>
<dbReference type="PANTHER" id="PTHR43065:SF42">
    <property type="entry name" value="TWO-COMPONENT SENSOR PPRA"/>
    <property type="match status" value="1"/>
</dbReference>
<feature type="domain" description="Response regulatory" evidence="6">
    <location>
        <begin position="529"/>
        <end position="645"/>
    </location>
</feature>
<evidence type="ECO:0000259" key="6">
    <source>
        <dbReference type="PROSITE" id="PS50110"/>
    </source>
</evidence>
<dbReference type="Pfam" id="PF00072">
    <property type="entry name" value="Response_reg"/>
    <property type="match status" value="1"/>
</dbReference>
<evidence type="ECO:0000259" key="5">
    <source>
        <dbReference type="PROSITE" id="PS50109"/>
    </source>
</evidence>
<evidence type="ECO:0000313" key="9">
    <source>
        <dbReference type="Proteomes" id="UP000215595"/>
    </source>
</evidence>
<dbReference type="GO" id="GO:0000155">
    <property type="term" value="F:phosphorelay sensor kinase activity"/>
    <property type="evidence" value="ECO:0007669"/>
    <property type="project" value="InterPro"/>
</dbReference>
<dbReference type="AlphaFoldDB" id="A0A258FVE0"/>
<dbReference type="CDD" id="cd00082">
    <property type="entry name" value="HisKA"/>
    <property type="match status" value="1"/>
</dbReference>
<evidence type="ECO:0000259" key="7">
    <source>
        <dbReference type="PROSITE" id="PS50113"/>
    </source>
</evidence>
<dbReference type="PRINTS" id="PR00344">
    <property type="entry name" value="BCTRLSENSOR"/>
</dbReference>
<protein>
    <recommendedName>
        <fullName evidence="2">histidine kinase</fullName>
        <ecNumber evidence="2">2.7.13.3</ecNumber>
    </recommendedName>
</protein>
<dbReference type="Pfam" id="PF13426">
    <property type="entry name" value="PAS_9"/>
    <property type="match status" value="1"/>
</dbReference>
<accession>A0A258FVE0</accession>
<dbReference type="SMART" id="SM00448">
    <property type="entry name" value="REC"/>
    <property type="match status" value="1"/>
</dbReference>
<dbReference type="PANTHER" id="PTHR43065">
    <property type="entry name" value="SENSOR HISTIDINE KINASE"/>
    <property type="match status" value="1"/>
</dbReference>
<dbReference type="InterPro" id="IPR005467">
    <property type="entry name" value="His_kinase_dom"/>
</dbReference>
<dbReference type="SUPFAM" id="SSF47384">
    <property type="entry name" value="Homodimeric domain of signal transducing histidine kinase"/>
    <property type="match status" value="1"/>
</dbReference>